<dbReference type="InterPro" id="IPR051122">
    <property type="entry name" value="SDR_DHRS6-like"/>
</dbReference>
<evidence type="ECO:0000256" key="2">
    <source>
        <dbReference type="ARBA" id="ARBA00023002"/>
    </source>
</evidence>
<dbReference type="Proteomes" id="UP000540412">
    <property type="component" value="Unassembled WGS sequence"/>
</dbReference>
<dbReference type="GO" id="GO:0016491">
    <property type="term" value="F:oxidoreductase activity"/>
    <property type="evidence" value="ECO:0007669"/>
    <property type="project" value="UniProtKB-KW"/>
</dbReference>
<name>A0A7W9UJ37_9NOCA</name>
<dbReference type="AlphaFoldDB" id="A0A7W9UJ37"/>
<reference evidence="3 4" key="1">
    <citation type="submission" date="2020-08" db="EMBL/GenBank/DDBJ databases">
        <title>Sequencing the genomes of 1000 actinobacteria strains.</title>
        <authorList>
            <person name="Klenk H.-P."/>
        </authorList>
    </citation>
    <scope>NUCLEOTIDE SEQUENCE [LARGE SCALE GENOMIC DNA]</scope>
    <source>
        <strain evidence="3 4">DSM 43582</strain>
    </source>
</reference>
<organism evidence="3 4">
    <name type="scientific">Nocardia transvalensis</name>
    <dbReference type="NCBI Taxonomy" id="37333"/>
    <lineage>
        <taxon>Bacteria</taxon>
        <taxon>Bacillati</taxon>
        <taxon>Actinomycetota</taxon>
        <taxon>Actinomycetes</taxon>
        <taxon>Mycobacteriales</taxon>
        <taxon>Nocardiaceae</taxon>
        <taxon>Nocardia</taxon>
    </lineage>
</organism>
<dbReference type="Pfam" id="PF13561">
    <property type="entry name" value="adh_short_C2"/>
    <property type="match status" value="1"/>
</dbReference>
<comment type="similarity">
    <text evidence="1">Belongs to the short-chain dehydrogenases/reductases (SDR) family.</text>
</comment>
<dbReference type="Gene3D" id="3.40.50.720">
    <property type="entry name" value="NAD(P)-binding Rossmann-like Domain"/>
    <property type="match status" value="1"/>
</dbReference>
<dbReference type="CDD" id="cd11731">
    <property type="entry name" value="Lin1944_like_SDR_c"/>
    <property type="match status" value="1"/>
</dbReference>
<dbReference type="RefSeq" id="WP_040746644.1">
    <property type="nucleotide sequence ID" value="NZ_JACHIT010000001.1"/>
</dbReference>
<keyword evidence="2" id="KW-0560">Oxidoreductase</keyword>
<dbReference type="SUPFAM" id="SSF51735">
    <property type="entry name" value="NAD(P)-binding Rossmann-fold domains"/>
    <property type="match status" value="1"/>
</dbReference>
<dbReference type="InterPro" id="IPR002347">
    <property type="entry name" value="SDR_fam"/>
</dbReference>
<proteinExistence type="inferred from homology"/>
<evidence type="ECO:0000256" key="1">
    <source>
        <dbReference type="ARBA" id="ARBA00006484"/>
    </source>
</evidence>
<dbReference type="EMBL" id="JACHIT010000001">
    <property type="protein sequence ID" value="MBB5915033.1"/>
    <property type="molecule type" value="Genomic_DNA"/>
</dbReference>
<protein>
    <submittedName>
        <fullName evidence="3">NAD(P)-dependent dehydrogenase (Short-subunit alcohol dehydrogenase family)</fullName>
    </submittedName>
</protein>
<dbReference type="NCBIfam" id="NF005754">
    <property type="entry name" value="PRK07578.1"/>
    <property type="match status" value="1"/>
</dbReference>
<dbReference type="PANTHER" id="PTHR43477:SF1">
    <property type="entry name" value="DIHYDROANTICAPSIN 7-DEHYDROGENASE"/>
    <property type="match status" value="1"/>
</dbReference>
<dbReference type="PANTHER" id="PTHR43477">
    <property type="entry name" value="DIHYDROANTICAPSIN 7-DEHYDROGENASE"/>
    <property type="match status" value="1"/>
</dbReference>
<evidence type="ECO:0000313" key="3">
    <source>
        <dbReference type="EMBL" id="MBB5915033.1"/>
    </source>
</evidence>
<dbReference type="InterPro" id="IPR036291">
    <property type="entry name" value="NAD(P)-bd_dom_sf"/>
</dbReference>
<accession>A0A7W9UJ37</accession>
<sequence>MRIIVIGATGTIGAQVAAELEREHEIVRASRTSEVRVDMDDTASIDALFETVPDVDAVICCAASGKLTPLDSGDDFYHGIQGKLFGQVHLVRTALRHLRDGGSITLTSGVFDRPEPGMTFGALVNGGLEAFVTAAATELPRGLRINTVSPGWITETLESMGRDGADGTPAHDVARAYVEAVQGTLQGQTLRPTRVGVLTI</sequence>
<gene>
    <name evidence="3" type="ORF">BJY24_003900</name>
</gene>
<evidence type="ECO:0000313" key="4">
    <source>
        <dbReference type="Proteomes" id="UP000540412"/>
    </source>
</evidence>
<comment type="caution">
    <text evidence="3">The sequence shown here is derived from an EMBL/GenBank/DDBJ whole genome shotgun (WGS) entry which is preliminary data.</text>
</comment>
<keyword evidence="4" id="KW-1185">Reference proteome</keyword>